<dbReference type="Gene3D" id="3.20.20.10">
    <property type="entry name" value="Alanine racemase"/>
    <property type="match status" value="1"/>
</dbReference>
<reference evidence="6" key="1">
    <citation type="submission" date="2020-08" db="EMBL/GenBank/DDBJ databases">
        <title>Multicomponent nature underlies the extraordinary mechanical properties of spider dragline silk.</title>
        <authorList>
            <person name="Kono N."/>
            <person name="Nakamura H."/>
            <person name="Mori M."/>
            <person name="Yoshida Y."/>
            <person name="Ohtoshi R."/>
            <person name="Malay A.D."/>
            <person name="Moran D.A.P."/>
            <person name="Tomita M."/>
            <person name="Numata K."/>
            <person name="Arakawa K."/>
        </authorList>
    </citation>
    <scope>NUCLEOTIDE SEQUENCE</scope>
</reference>
<dbReference type="GO" id="GO:0004586">
    <property type="term" value="F:ornithine decarboxylase activity"/>
    <property type="evidence" value="ECO:0007669"/>
    <property type="project" value="TreeGrafter"/>
</dbReference>
<protein>
    <submittedName>
        <fullName evidence="6">Ornithine decarboxylase</fullName>
    </submittedName>
</protein>
<dbReference type="AlphaFoldDB" id="A0A8X6NZ52"/>
<comment type="caution">
    <text evidence="6">The sequence shown here is derived from an EMBL/GenBank/DDBJ whole genome shotgun (WGS) entry which is preliminary data.</text>
</comment>
<keyword evidence="3" id="KW-0663">Pyridoxal phosphate</keyword>
<dbReference type="Proteomes" id="UP000887013">
    <property type="component" value="Unassembled WGS sequence"/>
</dbReference>
<dbReference type="GO" id="GO:0033387">
    <property type="term" value="P:putrescine biosynthetic process from arginine, via ornithine"/>
    <property type="evidence" value="ECO:0007669"/>
    <property type="project" value="TreeGrafter"/>
</dbReference>
<evidence type="ECO:0000313" key="6">
    <source>
        <dbReference type="EMBL" id="GFT39389.1"/>
    </source>
</evidence>
<dbReference type="Pfam" id="PF02784">
    <property type="entry name" value="Orn_Arg_deC_N"/>
    <property type="match status" value="1"/>
</dbReference>
<feature type="non-terminal residue" evidence="6">
    <location>
        <position position="1"/>
    </location>
</feature>
<name>A0A8X6NZ52_NEPPI</name>
<dbReference type="SUPFAM" id="SSF51419">
    <property type="entry name" value="PLP-binding barrel"/>
    <property type="match status" value="1"/>
</dbReference>
<dbReference type="PANTHER" id="PTHR11482:SF6">
    <property type="entry name" value="ORNITHINE DECARBOXYLASE 1-RELATED"/>
    <property type="match status" value="1"/>
</dbReference>
<accession>A0A8X6NZ52</accession>
<keyword evidence="4" id="KW-0456">Lyase</keyword>
<dbReference type="InterPro" id="IPR022644">
    <property type="entry name" value="De-COase2_N"/>
</dbReference>
<dbReference type="InterPro" id="IPR029066">
    <property type="entry name" value="PLP-binding_barrel"/>
</dbReference>
<dbReference type="EMBL" id="BMAW01014552">
    <property type="protein sequence ID" value="GFT39389.1"/>
    <property type="molecule type" value="Genomic_DNA"/>
</dbReference>
<feature type="non-terminal residue" evidence="6">
    <location>
        <position position="103"/>
    </location>
</feature>
<evidence type="ECO:0000256" key="3">
    <source>
        <dbReference type="ARBA" id="ARBA00022898"/>
    </source>
</evidence>
<keyword evidence="7" id="KW-1185">Reference proteome</keyword>
<feature type="domain" description="Orn/DAP/Arg decarboxylase 2 N-terminal" evidence="5">
    <location>
        <begin position="1"/>
        <end position="84"/>
    </location>
</feature>
<dbReference type="PANTHER" id="PTHR11482">
    <property type="entry name" value="ARGININE/DIAMINOPIMELATE/ORNITHINE DECARBOXYLASE"/>
    <property type="match status" value="1"/>
</dbReference>
<dbReference type="InterPro" id="IPR002433">
    <property type="entry name" value="Orn_de-COase"/>
</dbReference>
<evidence type="ECO:0000256" key="1">
    <source>
        <dbReference type="ARBA" id="ARBA00001933"/>
    </source>
</evidence>
<dbReference type="GO" id="GO:0005737">
    <property type="term" value="C:cytoplasm"/>
    <property type="evidence" value="ECO:0007669"/>
    <property type="project" value="TreeGrafter"/>
</dbReference>
<evidence type="ECO:0000313" key="7">
    <source>
        <dbReference type="Proteomes" id="UP000887013"/>
    </source>
</evidence>
<comment type="similarity">
    <text evidence="2">Belongs to the Orn/Lys/Arg decarboxylase class-II family.</text>
</comment>
<proteinExistence type="inferred from homology"/>
<evidence type="ECO:0000256" key="4">
    <source>
        <dbReference type="ARBA" id="ARBA00023239"/>
    </source>
</evidence>
<dbReference type="Gene3D" id="2.40.37.10">
    <property type="entry name" value="Lyase, Ornithine Decarboxylase, Chain A, domain 1"/>
    <property type="match status" value="1"/>
</dbReference>
<evidence type="ECO:0000259" key="5">
    <source>
        <dbReference type="Pfam" id="PF02784"/>
    </source>
</evidence>
<comment type="cofactor">
    <cofactor evidence="1">
        <name>pyridoxal 5'-phosphate</name>
        <dbReference type="ChEBI" id="CHEBI:597326"/>
    </cofactor>
</comment>
<dbReference type="InterPro" id="IPR009006">
    <property type="entry name" value="Ala_racemase/Decarboxylase_C"/>
</dbReference>
<sequence>FHVGALCESPDTYKSAIENSRLVFDSAERHGYKLSIVDIGAGFFGTAEKENFFCELVTEINKSLEENFLNEDVEIIAEPGCYCVLSAVSLVTSVIGKKTVLQN</sequence>
<organism evidence="6 7">
    <name type="scientific">Nephila pilipes</name>
    <name type="common">Giant wood spider</name>
    <name type="synonym">Nephila maculata</name>
    <dbReference type="NCBI Taxonomy" id="299642"/>
    <lineage>
        <taxon>Eukaryota</taxon>
        <taxon>Metazoa</taxon>
        <taxon>Ecdysozoa</taxon>
        <taxon>Arthropoda</taxon>
        <taxon>Chelicerata</taxon>
        <taxon>Arachnida</taxon>
        <taxon>Araneae</taxon>
        <taxon>Araneomorphae</taxon>
        <taxon>Entelegynae</taxon>
        <taxon>Araneoidea</taxon>
        <taxon>Nephilidae</taxon>
        <taxon>Nephila</taxon>
    </lineage>
</organism>
<dbReference type="OrthoDB" id="5034579at2759"/>
<evidence type="ECO:0000256" key="2">
    <source>
        <dbReference type="ARBA" id="ARBA00008872"/>
    </source>
</evidence>
<gene>
    <name evidence="6" type="primary">ODC1_0</name>
    <name evidence="6" type="ORF">NPIL_358031</name>
</gene>